<comment type="caution">
    <text evidence="1">The sequence shown here is derived from an EMBL/GenBank/DDBJ whole genome shotgun (WGS) entry which is preliminary data.</text>
</comment>
<gene>
    <name evidence="1" type="ORF">Ao3042_02936</name>
</gene>
<protein>
    <submittedName>
        <fullName evidence="1">Uncharacterized protein</fullName>
    </submittedName>
</protein>
<dbReference type="HOGENOM" id="CLU_2014792_0_0_1"/>
<sequence length="125" mass="13490">MDRLLSVPERTRSSLFLASRRACLQASVLATAGFVKGGDEVDGKLTNLPSTAITVQGIKKIAHVSFNPGSKVPDSRLHVFPWRPGPDAGKDIGTSGSYDTLVFIVFLEKLCVKLPLPQFVLEAHS</sequence>
<reference evidence="1 2" key="1">
    <citation type="journal article" date="2012" name="Eukaryot. Cell">
        <title>Draft genome sequence of Aspergillus oryzae strain 3.042.</title>
        <authorList>
            <person name="Zhao G."/>
            <person name="Yao Y."/>
            <person name="Qi W."/>
            <person name="Wang C."/>
            <person name="Hou L."/>
            <person name="Zeng B."/>
            <person name="Cao X."/>
        </authorList>
    </citation>
    <scope>NUCLEOTIDE SEQUENCE [LARGE SCALE GENOMIC DNA]</scope>
    <source>
        <strain evidence="1 2">3.042</strain>
    </source>
</reference>
<dbReference type="Proteomes" id="UP000002812">
    <property type="component" value="Unassembled WGS sequence"/>
</dbReference>
<reference evidence="2" key="2">
    <citation type="submission" date="2012-06" db="EMBL/GenBank/DDBJ databases">
        <title>Comparative genomic analyses of Aspergillus oryzae 3.042 and A. oryzae RIB40 for soy-sauce fermentation.</title>
        <authorList>
            <person name="Zhao G."/>
            <person name="Hou L."/>
            <person name="Wang C."/>
            <person name="Cao X."/>
        </authorList>
    </citation>
    <scope>NUCLEOTIDE SEQUENCE [LARGE SCALE GENOMIC DNA]</scope>
    <source>
        <strain evidence="2">3.042</strain>
    </source>
</reference>
<proteinExistence type="predicted"/>
<evidence type="ECO:0000313" key="1">
    <source>
        <dbReference type="EMBL" id="EIT80673.1"/>
    </source>
</evidence>
<accession>I8U1Y6</accession>
<name>I8U1Y6_ASPO3</name>
<evidence type="ECO:0000313" key="2">
    <source>
        <dbReference type="Proteomes" id="UP000002812"/>
    </source>
</evidence>
<dbReference type="EMBL" id="AKHY01000113">
    <property type="protein sequence ID" value="EIT80673.1"/>
    <property type="molecule type" value="Genomic_DNA"/>
</dbReference>
<dbReference type="AlphaFoldDB" id="I8U1Y6"/>
<organism evidence="1 2">
    <name type="scientific">Aspergillus oryzae (strain 3.042)</name>
    <name type="common">Yellow koji mold</name>
    <dbReference type="NCBI Taxonomy" id="1160506"/>
    <lineage>
        <taxon>Eukaryota</taxon>
        <taxon>Fungi</taxon>
        <taxon>Dikarya</taxon>
        <taxon>Ascomycota</taxon>
        <taxon>Pezizomycotina</taxon>
        <taxon>Eurotiomycetes</taxon>
        <taxon>Eurotiomycetidae</taxon>
        <taxon>Eurotiales</taxon>
        <taxon>Aspergillaceae</taxon>
        <taxon>Aspergillus</taxon>
        <taxon>Aspergillus subgen. Circumdati</taxon>
    </lineage>
</organism>